<accession>A0A9R1T6W7</accession>
<feature type="region of interest" description="Disordered" evidence="1">
    <location>
        <begin position="1"/>
        <end position="173"/>
    </location>
</feature>
<protein>
    <submittedName>
        <fullName evidence="3">Uncharacterized protein</fullName>
    </submittedName>
</protein>
<sequence>MKVQQDSEIIHQSKKKDIRPKSKPEENPPEIKENPSASSDTNGKTNDTPQTQKDNGKETDNGVPPQPEVNEQKETIVSERESMNTEVIDIVEISDDSLVLEPSEDVQPETAPEEPINTSTEQKPTELSRNDANPADILVESTTSESSPPSDVKSQVNPSQSSEDQAKHDEDPSFVSYDSTIMLKDVQIKLNDCLRENSKLLDVTDPNASISDAFKDLSFGRTLRGISGRSSIGRMRHVTLRDRPLTPNDSLFVNTSASFSQDDFRYTSNLSTPNRNGTPLDRKRKLGTEANDSAKKPRQEESSIFNTSLEYIKNLRRPVQVSTPNPKGFKFDLGEKSEGNNENISVGVDPTAEKKWCVVM</sequence>
<dbReference type="RefSeq" id="XP_011304007.1">
    <property type="nucleotide sequence ID" value="XM_011305705.1"/>
</dbReference>
<evidence type="ECO:0000313" key="3">
    <source>
        <dbReference type="RefSeq" id="XP_011304007.1"/>
    </source>
</evidence>
<dbReference type="KEGG" id="fas:105267088"/>
<organism evidence="2 3">
    <name type="scientific">Fopius arisanus</name>
    <dbReference type="NCBI Taxonomy" id="64838"/>
    <lineage>
        <taxon>Eukaryota</taxon>
        <taxon>Metazoa</taxon>
        <taxon>Ecdysozoa</taxon>
        <taxon>Arthropoda</taxon>
        <taxon>Hexapoda</taxon>
        <taxon>Insecta</taxon>
        <taxon>Pterygota</taxon>
        <taxon>Neoptera</taxon>
        <taxon>Endopterygota</taxon>
        <taxon>Hymenoptera</taxon>
        <taxon>Apocrita</taxon>
        <taxon>Ichneumonoidea</taxon>
        <taxon>Braconidae</taxon>
        <taxon>Opiinae</taxon>
        <taxon>Fopius</taxon>
    </lineage>
</organism>
<dbReference type="Proteomes" id="UP000694866">
    <property type="component" value="Unplaced"/>
</dbReference>
<reference evidence="3" key="1">
    <citation type="submission" date="2025-08" db="UniProtKB">
        <authorList>
            <consortium name="RefSeq"/>
        </authorList>
    </citation>
    <scope>IDENTIFICATION</scope>
    <source>
        <strain evidence="3">USDA-PBARC FA_bdor</strain>
        <tissue evidence="3">Whole organism</tissue>
    </source>
</reference>
<feature type="compositionally biased region" description="Low complexity" evidence="1">
    <location>
        <begin position="140"/>
        <end position="150"/>
    </location>
</feature>
<feature type="compositionally biased region" description="Basic and acidic residues" evidence="1">
    <location>
        <begin position="19"/>
        <end position="33"/>
    </location>
</feature>
<evidence type="ECO:0000313" key="2">
    <source>
        <dbReference type="Proteomes" id="UP000694866"/>
    </source>
</evidence>
<proteinExistence type="predicted"/>
<name>A0A9R1T6W7_9HYME</name>
<feature type="compositionally biased region" description="Basic and acidic residues" evidence="1">
    <location>
        <begin position="292"/>
        <end position="301"/>
    </location>
</feature>
<feature type="compositionally biased region" description="Polar residues" evidence="1">
    <location>
        <begin position="152"/>
        <end position="163"/>
    </location>
</feature>
<gene>
    <name evidence="3" type="primary">LOC105267088</name>
</gene>
<evidence type="ECO:0000256" key="1">
    <source>
        <dbReference type="SAM" id="MobiDB-lite"/>
    </source>
</evidence>
<dbReference type="GeneID" id="105267088"/>
<feature type="compositionally biased region" description="Polar residues" evidence="1">
    <location>
        <begin position="264"/>
        <end position="277"/>
    </location>
</feature>
<feature type="compositionally biased region" description="Polar residues" evidence="1">
    <location>
        <begin position="37"/>
        <end position="53"/>
    </location>
</feature>
<dbReference type="AlphaFoldDB" id="A0A9R1T6W7"/>
<keyword evidence="2" id="KW-1185">Reference proteome</keyword>
<feature type="region of interest" description="Disordered" evidence="1">
    <location>
        <begin position="264"/>
        <end position="302"/>
    </location>
</feature>
<dbReference type="OrthoDB" id="7688110at2759"/>
<feature type="compositionally biased region" description="Basic and acidic residues" evidence="1">
    <location>
        <begin position="70"/>
        <end position="83"/>
    </location>
</feature>